<reference evidence="7 8" key="1">
    <citation type="submission" date="2019-06" db="EMBL/GenBank/DDBJ databases">
        <title>Draft genome of C. phoceense Strain 272.</title>
        <authorList>
            <person name="Pacheco L.G.C."/>
            <person name="Barberis C.M."/>
            <person name="Almuzara M.N."/>
            <person name="Traglia G.M."/>
            <person name="Santos C.S."/>
            <person name="Rocha D.J.P.G."/>
            <person name="Aguiar E.R.G.R."/>
            <person name="Vay C.A."/>
        </authorList>
    </citation>
    <scope>NUCLEOTIDE SEQUENCE [LARGE SCALE GENOMIC DNA]</scope>
    <source>
        <strain evidence="7 8">272</strain>
    </source>
</reference>
<dbReference type="SUPFAM" id="SSF53613">
    <property type="entry name" value="Ribokinase-like"/>
    <property type="match status" value="1"/>
</dbReference>
<evidence type="ECO:0000313" key="8">
    <source>
        <dbReference type="Proteomes" id="UP000318080"/>
    </source>
</evidence>
<keyword evidence="4 7" id="KW-0418">Kinase</keyword>
<dbReference type="GO" id="GO:0016301">
    <property type="term" value="F:kinase activity"/>
    <property type="evidence" value="ECO:0007669"/>
    <property type="project" value="UniProtKB-KW"/>
</dbReference>
<dbReference type="PANTHER" id="PTHR43085:SF1">
    <property type="entry name" value="PSEUDOURIDINE KINASE-RELATED"/>
    <property type="match status" value="1"/>
</dbReference>
<dbReference type="CDD" id="cd01167">
    <property type="entry name" value="bac_FRK"/>
    <property type="match status" value="1"/>
</dbReference>
<evidence type="ECO:0000256" key="4">
    <source>
        <dbReference type="ARBA" id="ARBA00022777"/>
    </source>
</evidence>
<dbReference type="GO" id="GO:0005524">
    <property type="term" value="F:ATP binding"/>
    <property type="evidence" value="ECO:0007669"/>
    <property type="project" value="UniProtKB-KW"/>
</dbReference>
<protein>
    <submittedName>
        <fullName evidence="7">Carbohydrate kinase</fullName>
    </submittedName>
</protein>
<dbReference type="Gene3D" id="3.40.1190.20">
    <property type="match status" value="1"/>
</dbReference>
<keyword evidence="2" id="KW-0808">Transferase</keyword>
<comment type="similarity">
    <text evidence="1">Belongs to the carbohydrate kinase PfkB family.</text>
</comment>
<dbReference type="InterPro" id="IPR011611">
    <property type="entry name" value="PfkB_dom"/>
</dbReference>
<dbReference type="InterPro" id="IPR050306">
    <property type="entry name" value="PfkB_Carbo_kinase"/>
</dbReference>
<dbReference type="Pfam" id="PF00294">
    <property type="entry name" value="PfkB"/>
    <property type="match status" value="1"/>
</dbReference>
<dbReference type="Proteomes" id="UP000318080">
    <property type="component" value="Unassembled WGS sequence"/>
</dbReference>
<evidence type="ECO:0000259" key="6">
    <source>
        <dbReference type="Pfam" id="PF00294"/>
    </source>
</evidence>
<keyword evidence="8" id="KW-1185">Reference proteome</keyword>
<dbReference type="GeneID" id="79851458"/>
<dbReference type="AlphaFoldDB" id="A0A540R4C9"/>
<dbReference type="STRING" id="1686286.GCA_900092335_00078"/>
<accession>A0A540R4C9</accession>
<gene>
    <name evidence="7" type="ORF">EJK80_11680</name>
</gene>
<keyword evidence="5" id="KW-0067">ATP-binding</keyword>
<organism evidence="7 8">
    <name type="scientific">Corynebacterium phoceense</name>
    <dbReference type="NCBI Taxonomy" id="1686286"/>
    <lineage>
        <taxon>Bacteria</taxon>
        <taxon>Bacillati</taxon>
        <taxon>Actinomycetota</taxon>
        <taxon>Actinomycetes</taxon>
        <taxon>Mycobacteriales</taxon>
        <taxon>Corynebacteriaceae</taxon>
        <taxon>Corynebacterium</taxon>
    </lineage>
</organism>
<evidence type="ECO:0000256" key="1">
    <source>
        <dbReference type="ARBA" id="ARBA00010688"/>
    </source>
</evidence>
<evidence type="ECO:0000256" key="3">
    <source>
        <dbReference type="ARBA" id="ARBA00022741"/>
    </source>
</evidence>
<dbReference type="RefSeq" id="WP_066489052.1">
    <property type="nucleotide sequence ID" value="NZ_JADPQA010000001.1"/>
</dbReference>
<sequence>MKIHVCGEGLVDLVPVAPGPLHDLTPALGGGPFNVAIAAARQGADVAFQSRLSTDGFGNTLVARLRDEGVDTTYVQRGEEPTTLAVTSLAGDRSASYTFYIEGTADRLVEPVYAPADIACFGTVSLALEPGASRYAELLKQFSRRGTMVALDPNIRPFYATDEHRAFLKSLFPFVTLLKLSDDEVNFLGEDALKHVPVVVTTLGGDGLAVKTSRAEVHVPPVRTNVADTIGAGDTIMGTLLAEITRRELRAPDLQELTVAEWRDILTFAAGAASVTVSRRGANPPTRAEVQQKIAAAR</sequence>
<evidence type="ECO:0000313" key="7">
    <source>
        <dbReference type="EMBL" id="TQE42599.1"/>
    </source>
</evidence>
<keyword evidence="3" id="KW-0547">Nucleotide-binding</keyword>
<evidence type="ECO:0000256" key="2">
    <source>
        <dbReference type="ARBA" id="ARBA00022679"/>
    </source>
</evidence>
<feature type="domain" description="Carbohydrate kinase PfkB" evidence="6">
    <location>
        <begin position="7"/>
        <end position="285"/>
    </location>
</feature>
<evidence type="ECO:0000256" key="5">
    <source>
        <dbReference type="ARBA" id="ARBA00022840"/>
    </source>
</evidence>
<name>A0A540R4C9_9CORY</name>
<dbReference type="InterPro" id="IPR029056">
    <property type="entry name" value="Ribokinase-like"/>
</dbReference>
<dbReference type="EMBL" id="VHIR01000022">
    <property type="protein sequence ID" value="TQE42599.1"/>
    <property type="molecule type" value="Genomic_DNA"/>
</dbReference>
<proteinExistence type="inferred from homology"/>
<dbReference type="PANTHER" id="PTHR43085">
    <property type="entry name" value="HEXOKINASE FAMILY MEMBER"/>
    <property type="match status" value="1"/>
</dbReference>
<comment type="caution">
    <text evidence="7">The sequence shown here is derived from an EMBL/GenBank/DDBJ whole genome shotgun (WGS) entry which is preliminary data.</text>
</comment>